<accession>A0A6G1H4C1</accession>
<feature type="transmembrane region" description="Helical" evidence="2">
    <location>
        <begin position="232"/>
        <end position="253"/>
    </location>
</feature>
<name>A0A6G1H4C1_9PEZI</name>
<dbReference type="EMBL" id="ML977150">
    <property type="protein sequence ID" value="KAF1988073.1"/>
    <property type="molecule type" value="Genomic_DNA"/>
</dbReference>
<keyword evidence="2" id="KW-0472">Membrane</keyword>
<feature type="compositionally biased region" description="Polar residues" evidence="1">
    <location>
        <begin position="727"/>
        <end position="747"/>
    </location>
</feature>
<dbReference type="PANTHER" id="PTHR35152">
    <property type="entry name" value="DOMAIN SIGNALLING PROTEIN, PUTATIVE (AFU_ORTHOLOGUE AFUA_5G11310)-RELATED"/>
    <property type="match status" value="1"/>
</dbReference>
<reference evidence="4" key="1">
    <citation type="journal article" date="2020" name="Stud. Mycol.">
        <title>101 Dothideomycetes genomes: a test case for predicting lifestyles and emergence of pathogens.</title>
        <authorList>
            <person name="Haridas S."/>
            <person name="Albert R."/>
            <person name="Binder M."/>
            <person name="Bloem J."/>
            <person name="Labutti K."/>
            <person name="Salamov A."/>
            <person name="Andreopoulos B."/>
            <person name="Baker S."/>
            <person name="Barry K."/>
            <person name="Bills G."/>
            <person name="Bluhm B."/>
            <person name="Cannon C."/>
            <person name="Castanera R."/>
            <person name="Culley D."/>
            <person name="Daum C."/>
            <person name="Ezra D."/>
            <person name="Gonzalez J."/>
            <person name="Henrissat B."/>
            <person name="Kuo A."/>
            <person name="Liang C."/>
            <person name="Lipzen A."/>
            <person name="Lutzoni F."/>
            <person name="Magnuson J."/>
            <person name="Mondo S."/>
            <person name="Nolan M."/>
            <person name="Ohm R."/>
            <person name="Pangilinan J."/>
            <person name="Park H.-J."/>
            <person name="Ramirez L."/>
            <person name="Alfaro M."/>
            <person name="Sun H."/>
            <person name="Tritt A."/>
            <person name="Yoshinaga Y."/>
            <person name="Zwiers L.-H."/>
            <person name="Turgeon B."/>
            <person name="Goodwin S."/>
            <person name="Spatafora J."/>
            <person name="Crous P."/>
            <person name="Grigoriev I."/>
        </authorList>
    </citation>
    <scope>NUCLEOTIDE SEQUENCE</scope>
    <source>
        <strain evidence="4">CBS 113979</strain>
    </source>
</reference>
<feature type="transmembrane region" description="Helical" evidence="2">
    <location>
        <begin position="120"/>
        <end position="143"/>
    </location>
</feature>
<feature type="transmembrane region" description="Helical" evidence="2">
    <location>
        <begin position="49"/>
        <end position="70"/>
    </location>
</feature>
<keyword evidence="2" id="KW-0812">Transmembrane</keyword>
<dbReference type="Proteomes" id="UP000800041">
    <property type="component" value="Unassembled WGS sequence"/>
</dbReference>
<dbReference type="AlphaFoldDB" id="A0A6G1H4C1"/>
<dbReference type="Pfam" id="PF03707">
    <property type="entry name" value="MHYT"/>
    <property type="match status" value="2"/>
</dbReference>
<feature type="region of interest" description="Disordered" evidence="1">
    <location>
        <begin position="699"/>
        <end position="748"/>
    </location>
</feature>
<protein>
    <recommendedName>
        <fullName evidence="3">MHYT domain-containing protein</fullName>
    </recommendedName>
</protein>
<evidence type="ECO:0000313" key="4">
    <source>
        <dbReference type="EMBL" id="KAF1988073.1"/>
    </source>
</evidence>
<organism evidence="4 5">
    <name type="scientific">Aulographum hederae CBS 113979</name>
    <dbReference type="NCBI Taxonomy" id="1176131"/>
    <lineage>
        <taxon>Eukaryota</taxon>
        <taxon>Fungi</taxon>
        <taxon>Dikarya</taxon>
        <taxon>Ascomycota</taxon>
        <taxon>Pezizomycotina</taxon>
        <taxon>Dothideomycetes</taxon>
        <taxon>Pleosporomycetidae</taxon>
        <taxon>Aulographales</taxon>
        <taxon>Aulographaceae</taxon>
    </lineage>
</organism>
<proteinExistence type="predicted"/>
<evidence type="ECO:0000313" key="5">
    <source>
        <dbReference type="Proteomes" id="UP000800041"/>
    </source>
</evidence>
<keyword evidence="5" id="KW-1185">Reference proteome</keyword>
<feature type="transmembrane region" description="Helical" evidence="2">
    <location>
        <begin position="158"/>
        <end position="180"/>
    </location>
</feature>
<keyword evidence="2" id="KW-1133">Transmembrane helix</keyword>
<evidence type="ECO:0000259" key="3">
    <source>
        <dbReference type="PROSITE" id="PS50924"/>
    </source>
</evidence>
<dbReference type="PANTHER" id="PTHR35152:SF1">
    <property type="entry name" value="DOMAIN SIGNALLING PROTEIN, PUTATIVE (AFU_ORTHOLOGUE AFUA_5G11310)-RELATED"/>
    <property type="match status" value="1"/>
</dbReference>
<feature type="transmembrane region" description="Helical" evidence="2">
    <location>
        <begin position="14"/>
        <end position="37"/>
    </location>
</feature>
<feature type="domain" description="MHYT" evidence="3">
    <location>
        <begin position="14"/>
        <end position="216"/>
    </location>
</feature>
<evidence type="ECO:0000256" key="1">
    <source>
        <dbReference type="SAM" id="MobiDB-lite"/>
    </source>
</evidence>
<sequence length="832" mass="92175">MVEWNTGETVPFKLSPGIIIASYFVSLAGALTTVELLHRRREGKGWITWLQQLGVAVSFGLVAIWCMHFVGNRAIVLGDGSPSIQLYYNPGFTTLSAFLPIVFLFVGFTTVELKPPGSRMFWPALILTGFIAGLAITGMHYIGNLGINNYNVNNPPSYIVGAAAIAVCASLCALSLFYYFKERWINSFPRRFLCACILAGAVSGMHWLATVGTSYKLIAPRIGNTGDRNNNLIVAIVLSLIACSACLFIALVTQRRRKQLADRAQHVVLACATFDADGKLLVTSEGILPSQKITKQYNQRSFNDEFNVAHPVFQWLYRVTHNWQGVTDIVPAMRAHLRSLGTQSPGTGSPAGKLNWEESEEEDYSVLFREYFCVAAAELADHMQTPLADLGVLYHGIMMTGSMNIELKAKKGLVSRARHHSDVETGIINPTMYGRGQLLFVVRQLDRNEASRLTSLGYRFATLNQVGNMLASSMQVPHGEVVNTMSSLKASCPTTAPMTDAGTYLACFALRPAVRSSDGGWEVLVPKKSPCHLPWTELSDDQLHPWQTRFLARLEGFNVNQCIRYLSDSLMDVTLEERTFAKYLVSSISSLQSRIVEPFFKSAVFSSKPVRVPGPLLASDLKGYGTMFAFCIIPDIHSSGIRMTDQLVYTPYSFFKCSQRVWRHSPDHAILARKNHTEFSSLLAHKDFAAALTRSHNTPRGSVDYRRGSNRASGRKMWKPFTKTDPHSNSNRSSLVETKGDYSSQKGLMSPTLINKEMEGGLGSNEPTPPPAPQHIFGGIMVSSDVTVEDVRTKEVEMTNMGLRTEATLAANEGPVYVDELFKITTQRWQTR</sequence>
<dbReference type="PROSITE" id="PS50924">
    <property type="entry name" value="MHYT"/>
    <property type="match status" value="1"/>
</dbReference>
<feature type="transmembrane region" description="Helical" evidence="2">
    <location>
        <begin position="192"/>
        <end position="212"/>
    </location>
</feature>
<dbReference type="OrthoDB" id="264015at2759"/>
<dbReference type="InterPro" id="IPR005330">
    <property type="entry name" value="MHYT_dom"/>
</dbReference>
<feature type="transmembrane region" description="Helical" evidence="2">
    <location>
        <begin position="90"/>
        <end position="108"/>
    </location>
</feature>
<evidence type="ECO:0000256" key="2">
    <source>
        <dbReference type="SAM" id="Phobius"/>
    </source>
</evidence>
<gene>
    <name evidence="4" type="ORF">K402DRAFT_40426</name>
</gene>